<reference evidence="5" key="1">
    <citation type="submission" date="2023-03" db="EMBL/GenBank/DDBJ databases">
        <authorList>
            <person name="Steffen K."/>
            <person name="Cardenas P."/>
        </authorList>
    </citation>
    <scope>NUCLEOTIDE SEQUENCE</scope>
</reference>
<dbReference type="Pfam" id="PF00041">
    <property type="entry name" value="fn3"/>
    <property type="match status" value="3"/>
</dbReference>
<name>A0AA35RZF0_GEOBA</name>
<feature type="domain" description="Fibronectin type-III" evidence="4">
    <location>
        <begin position="156"/>
        <end position="253"/>
    </location>
</feature>
<keyword evidence="3" id="KW-0472">Membrane</keyword>
<keyword evidence="3" id="KW-0812">Transmembrane</keyword>
<feature type="transmembrane region" description="Helical" evidence="3">
    <location>
        <begin position="360"/>
        <end position="385"/>
    </location>
</feature>
<dbReference type="PANTHER" id="PTHR46708:SF2">
    <property type="entry name" value="FIBRONECTIN TYPE-III DOMAIN-CONTAINING PROTEIN"/>
    <property type="match status" value="1"/>
</dbReference>
<dbReference type="SUPFAM" id="SSF49265">
    <property type="entry name" value="Fibronectin type III"/>
    <property type="match status" value="2"/>
</dbReference>
<evidence type="ECO:0000256" key="3">
    <source>
        <dbReference type="SAM" id="Phobius"/>
    </source>
</evidence>
<dbReference type="InterPro" id="IPR050991">
    <property type="entry name" value="ECM_Regulatory_Proteins"/>
</dbReference>
<dbReference type="CDD" id="cd00063">
    <property type="entry name" value="FN3"/>
    <property type="match status" value="3"/>
</dbReference>
<dbReference type="EMBL" id="CASHTH010001740">
    <property type="protein sequence ID" value="CAI8019277.1"/>
    <property type="molecule type" value="Genomic_DNA"/>
</dbReference>
<keyword evidence="1" id="KW-0677">Repeat</keyword>
<evidence type="ECO:0000259" key="4">
    <source>
        <dbReference type="PROSITE" id="PS50853"/>
    </source>
</evidence>
<sequence>MSVTEPSGVVENMMNINENGSVEWIGSDTFSAEVNRTNGTHGDVYGCMASNVVSNASHSFSLKVAGSPTLMLVVQISATSVIVEWSQPSGGATVTGYVVHYSHGDDNMTEDVPATSSSYIITNLTSCYSYTISVEATSEHVSGISERFTLIAGASLFVNVTAEAVSSTVISVQWDHLSACSPVSHLSEIFMVHYTAVSSGVMDKTSELIVSSTEAMLTGLTPYTNYSIKVAEVSEMGNVGPCSYPITMQSDEDVPGPVGAVTASPSPSQVTLTWEPPLMPNGIIIAYEVSYRQTASSEPETRVNSSALATNFTTESNLEEATEFIFSVRAYTRVGPGNASSLTVATLAAESIPTLIKTAVIVGIGSGAALIGIIIFGISIACIVFKRSHHRARPILYTEDNPAYGVTLGVRYKPSRRTDSSPTHTQEPVYDTIS</sequence>
<evidence type="ECO:0000313" key="6">
    <source>
        <dbReference type="Proteomes" id="UP001174909"/>
    </source>
</evidence>
<dbReference type="Proteomes" id="UP001174909">
    <property type="component" value="Unassembled WGS sequence"/>
</dbReference>
<dbReference type="InterPro" id="IPR036116">
    <property type="entry name" value="FN3_sf"/>
</dbReference>
<protein>
    <submittedName>
        <fullName evidence="5">Neuronal cell adhesion molecule</fullName>
    </submittedName>
</protein>
<feature type="domain" description="Fibronectin type-III" evidence="4">
    <location>
        <begin position="67"/>
        <end position="155"/>
    </location>
</feature>
<dbReference type="InterPro" id="IPR003961">
    <property type="entry name" value="FN3_dom"/>
</dbReference>
<dbReference type="PRINTS" id="PR00014">
    <property type="entry name" value="FNTYPEIII"/>
</dbReference>
<organism evidence="5 6">
    <name type="scientific">Geodia barretti</name>
    <name type="common">Barrett's horny sponge</name>
    <dbReference type="NCBI Taxonomy" id="519541"/>
    <lineage>
        <taxon>Eukaryota</taxon>
        <taxon>Metazoa</taxon>
        <taxon>Porifera</taxon>
        <taxon>Demospongiae</taxon>
        <taxon>Heteroscleromorpha</taxon>
        <taxon>Tetractinellida</taxon>
        <taxon>Astrophorina</taxon>
        <taxon>Geodiidae</taxon>
        <taxon>Geodia</taxon>
    </lineage>
</organism>
<evidence type="ECO:0000313" key="5">
    <source>
        <dbReference type="EMBL" id="CAI8019277.1"/>
    </source>
</evidence>
<keyword evidence="6" id="KW-1185">Reference proteome</keyword>
<dbReference type="SMART" id="SM00060">
    <property type="entry name" value="FN3"/>
    <property type="match status" value="3"/>
</dbReference>
<gene>
    <name evidence="5" type="ORF">GBAR_LOCUS11603</name>
</gene>
<accession>A0AA35RZF0</accession>
<dbReference type="PANTHER" id="PTHR46708">
    <property type="entry name" value="TENASCIN"/>
    <property type="match status" value="1"/>
</dbReference>
<keyword evidence="3" id="KW-1133">Transmembrane helix</keyword>
<proteinExistence type="predicted"/>
<dbReference type="PROSITE" id="PS50853">
    <property type="entry name" value="FN3"/>
    <property type="match status" value="3"/>
</dbReference>
<dbReference type="InterPro" id="IPR013783">
    <property type="entry name" value="Ig-like_fold"/>
</dbReference>
<feature type="domain" description="Fibronectin type-III" evidence="4">
    <location>
        <begin position="254"/>
        <end position="351"/>
    </location>
</feature>
<evidence type="ECO:0000256" key="1">
    <source>
        <dbReference type="ARBA" id="ARBA00022737"/>
    </source>
</evidence>
<dbReference type="AlphaFoldDB" id="A0AA35RZF0"/>
<feature type="region of interest" description="Disordered" evidence="2">
    <location>
        <begin position="414"/>
        <end position="434"/>
    </location>
</feature>
<dbReference type="Gene3D" id="2.60.40.10">
    <property type="entry name" value="Immunoglobulins"/>
    <property type="match status" value="3"/>
</dbReference>
<comment type="caution">
    <text evidence="5">The sequence shown here is derived from an EMBL/GenBank/DDBJ whole genome shotgun (WGS) entry which is preliminary data.</text>
</comment>
<evidence type="ECO:0000256" key="2">
    <source>
        <dbReference type="SAM" id="MobiDB-lite"/>
    </source>
</evidence>